<name>A0A1H8I3W4_9BURK</name>
<dbReference type="EMBL" id="FOCW01000003">
    <property type="protein sequence ID" value="SEN63022.1"/>
    <property type="molecule type" value="Genomic_DNA"/>
</dbReference>
<organism evidence="9 10">
    <name type="scientific">Brachymonas denitrificans DSM 15123</name>
    <dbReference type="NCBI Taxonomy" id="1121117"/>
    <lineage>
        <taxon>Bacteria</taxon>
        <taxon>Pseudomonadati</taxon>
        <taxon>Pseudomonadota</taxon>
        <taxon>Betaproteobacteria</taxon>
        <taxon>Burkholderiales</taxon>
        <taxon>Comamonadaceae</taxon>
        <taxon>Brachymonas</taxon>
    </lineage>
</organism>
<dbReference type="EC" id="4.1.1.111" evidence="4"/>
<comment type="catalytic activity">
    <reaction evidence="5">
        <text>siroheme + 2 H(+) = 12,18-didecarboxysiroheme + 2 CO2</text>
        <dbReference type="Rhea" id="RHEA:19093"/>
        <dbReference type="ChEBI" id="CHEBI:15378"/>
        <dbReference type="ChEBI" id="CHEBI:16526"/>
        <dbReference type="ChEBI" id="CHEBI:60052"/>
        <dbReference type="ChEBI" id="CHEBI:140497"/>
        <dbReference type="EC" id="4.1.1.111"/>
    </reaction>
</comment>
<dbReference type="GO" id="GO:0003677">
    <property type="term" value="F:DNA binding"/>
    <property type="evidence" value="ECO:0007669"/>
    <property type="project" value="UniProtKB-KW"/>
</dbReference>
<dbReference type="InterPro" id="IPR050684">
    <property type="entry name" value="HTH-Siroheme_Decarb"/>
</dbReference>
<dbReference type="InterPro" id="IPR040523">
    <property type="entry name" value="AsnC_trans_reg2"/>
</dbReference>
<reference evidence="9 10" key="1">
    <citation type="submission" date="2016-10" db="EMBL/GenBank/DDBJ databases">
        <authorList>
            <person name="de Groot N.N."/>
        </authorList>
    </citation>
    <scope>NUCLEOTIDE SEQUENCE [LARGE SCALE GENOMIC DNA]</scope>
    <source>
        <strain evidence="9 10">DSM 15123</strain>
    </source>
</reference>
<dbReference type="GO" id="GO:0016829">
    <property type="term" value="F:lyase activity"/>
    <property type="evidence" value="ECO:0007669"/>
    <property type="project" value="UniProtKB-KW"/>
</dbReference>
<feature type="domain" description="Siroheme decarboxylase NirL-like HTH" evidence="8">
    <location>
        <begin position="34"/>
        <end position="77"/>
    </location>
</feature>
<evidence type="ECO:0000259" key="7">
    <source>
        <dbReference type="Pfam" id="PF17805"/>
    </source>
</evidence>
<keyword evidence="10" id="KW-1185">Reference proteome</keyword>
<dbReference type="InterPro" id="IPR053953">
    <property type="entry name" value="NirdL-like_HTH"/>
</dbReference>
<evidence type="ECO:0000256" key="1">
    <source>
        <dbReference type="ARBA" id="ARBA00023239"/>
    </source>
</evidence>
<feature type="region of interest" description="Disordered" evidence="6">
    <location>
        <begin position="1"/>
        <end position="23"/>
    </location>
</feature>
<feature type="domain" description="Siroheme decarboxylase AsnC-like ligand binding" evidence="7">
    <location>
        <begin position="94"/>
        <end position="166"/>
    </location>
</feature>
<dbReference type="Proteomes" id="UP000199531">
    <property type="component" value="Unassembled WGS sequence"/>
</dbReference>
<evidence type="ECO:0000256" key="5">
    <source>
        <dbReference type="ARBA" id="ARBA00048470"/>
    </source>
</evidence>
<evidence type="ECO:0000256" key="6">
    <source>
        <dbReference type="SAM" id="MobiDB-lite"/>
    </source>
</evidence>
<accession>A0A1H8I3W4</accession>
<dbReference type="PANTHER" id="PTHR43413:SF1">
    <property type="entry name" value="SIROHEME DECARBOXYLASE NIRL SUBUNIT"/>
    <property type="match status" value="1"/>
</dbReference>
<dbReference type="SUPFAM" id="SSF46785">
    <property type="entry name" value="Winged helix' DNA-binding domain"/>
    <property type="match status" value="1"/>
</dbReference>
<evidence type="ECO:0000256" key="2">
    <source>
        <dbReference type="ARBA" id="ARBA00023444"/>
    </source>
</evidence>
<sequence length="392" mass="42463">MPQAESAPKHPQTPGTASSDARRQAAELTALEASIVNTLQGDFPLTHRPFDVAGQRLDISGKQLRSTIASLLERKVLTRFGPLFQIERMGGQFVLAALQVPEERYDEVTAQVNAFDAVAHNYRREHALNMWFVLATSTPAGMQQAIADIEQATGLPVHAFPKLEEYFVGMRFTVGGEQPVGVVAPADALEAGNARNAPGTAIQGVADKLDAIRADDGAGAQSDASAPPDSGVAVPTLHDEDWPLIRACQAGLALDTDTPYATLASQLGWTEDRVLQRLQELLDAGIIRRIGVVPNHYAIGYRFNAMGVFDVDDAAIARLGPQVGALDFVTHCYRRPRDLPLWPYNLFAMCHGSSREAVLQQIAQVRALLGTDCRGHDALFSTRILKKSGLRV</sequence>
<evidence type="ECO:0000313" key="10">
    <source>
        <dbReference type="Proteomes" id="UP000199531"/>
    </source>
</evidence>
<feature type="domain" description="Siroheme decarboxylase NirL-like HTH" evidence="8">
    <location>
        <begin position="244"/>
        <end position="288"/>
    </location>
</feature>
<dbReference type="PANTHER" id="PTHR43413">
    <property type="entry name" value="TRANSCRIPTIONAL REGULATOR, ASNC FAMILY"/>
    <property type="match status" value="1"/>
</dbReference>
<comment type="pathway">
    <text evidence="2">Porphyrin-containing compound metabolism.</text>
</comment>
<dbReference type="Pfam" id="PF17805">
    <property type="entry name" value="AsnC_trans_reg2"/>
    <property type="match status" value="2"/>
</dbReference>
<protein>
    <recommendedName>
        <fullName evidence="4">siroheme decarboxylase</fullName>
        <ecNumber evidence="4">4.1.1.111</ecNumber>
    </recommendedName>
</protein>
<keyword evidence="9" id="KW-0238">DNA-binding</keyword>
<feature type="domain" description="Siroheme decarboxylase AsnC-like ligand binding" evidence="7">
    <location>
        <begin position="299"/>
        <end position="386"/>
    </location>
</feature>
<dbReference type="InterPro" id="IPR036390">
    <property type="entry name" value="WH_DNA-bd_sf"/>
</dbReference>
<proteinExistence type="inferred from homology"/>
<comment type="similarity">
    <text evidence="3">Belongs to the Ahb/Nir family.</text>
</comment>
<dbReference type="RefSeq" id="WP_091816570.1">
    <property type="nucleotide sequence ID" value="NZ_FOCW01000003.1"/>
</dbReference>
<evidence type="ECO:0000256" key="3">
    <source>
        <dbReference type="ARBA" id="ARBA00023457"/>
    </source>
</evidence>
<keyword evidence="1" id="KW-0456">Lyase</keyword>
<gene>
    <name evidence="9" type="ORF">SAMN02745977_01693</name>
</gene>
<evidence type="ECO:0000313" key="9">
    <source>
        <dbReference type="EMBL" id="SEN63022.1"/>
    </source>
</evidence>
<dbReference type="AlphaFoldDB" id="A0A1H8I3W4"/>
<evidence type="ECO:0000259" key="8">
    <source>
        <dbReference type="Pfam" id="PF22451"/>
    </source>
</evidence>
<dbReference type="Pfam" id="PF22451">
    <property type="entry name" value="NirdL-like_HTH"/>
    <property type="match status" value="2"/>
</dbReference>
<dbReference type="Gene3D" id="3.30.70.3460">
    <property type="match status" value="2"/>
</dbReference>
<evidence type="ECO:0000256" key="4">
    <source>
        <dbReference type="ARBA" id="ARBA00023471"/>
    </source>
</evidence>
<dbReference type="STRING" id="1121117.SAMN02745977_01693"/>